<evidence type="ECO:0000313" key="23">
    <source>
        <dbReference type="Proteomes" id="UP000318529"/>
    </source>
</evidence>
<dbReference type="InterPro" id="IPR056179">
    <property type="entry name" value="DHQS_C"/>
</dbReference>
<dbReference type="Gene3D" id="3.40.50.1970">
    <property type="match status" value="1"/>
</dbReference>
<feature type="binding site" evidence="19">
    <location>
        <position position="264"/>
    </location>
    <ligand>
        <name>Zn(2+)</name>
        <dbReference type="ChEBI" id="CHEBI:29105"/>
    </ligand>
</feature>
<dbReference type="NCBIfam" id="TIGR01357">
    <property type="entry name" value="aroB"/>
    <property type="match status" value="1"/>
</dbReference>
<feature type="binding site" evidence="19">
    <location>
        <begin position="146"/>
        <end position="147"/>
    </location>
    <ligand>
        <name>NAD(+)</name>
        <dbReference type="ChEBI" id="CHEBI:57540"/>
    </ligand>
</feature>
<dbReference type="GO" id="GO:0003856">
    <property type="term" value="F:3-dehydroquinate synthase activity"/>
    <property type="evidence" value="ECO:0007669"/>
    <property type="project" value="UniProtKB-UniRule"/>
</dbReference>
<evidence type="ECO:0000256" key="14">
    <source>
        <dbReference type="ARBA" id="ARBA00022833"/>
    </source>
</evidence>
<keyword evidence="16 19" id="KW-0057">Aromatic amino acid biosynthesis</keyword>
<comment type="cofactor">
    <cofactor evidence="19">
        <name>Co(2+)</name>
        <dbReference type="ChEBI" id="CHEBI:48828"/>
    </cofactor>
    <cofactor evidence="19">
        <name>Zn(2+)</name>
        <dbReference type="ChEBI" id="CHEBI:29105"/>
    </cofactor>
    <text evidence="19">Binds 1 divalent metal cation per subunit. Can use either Co(2+) or Zn(2+).</text>
</comment>
<feature type="binding site" evidence="19">
    <location>
        <position position="168"/>
    </location>
    <ligand>
        <name>NAD(+)</name>
        <dbReference type="ChEBI" id="CHEBI:57540"/>
    </ligand>
</feature>
<keyword evidence="10 19" id="KW-0963">Cytoplasm</keyword>
<keyword evidence="15 19" id="KW-0520">NAD</keyword>
<evidence type="ECO:0000256" key="9">
    <source>
        <dbReference type="ARBA" id="ARBA00017684"/>
    </source>
</evidence>
<dbReference type="PANTHER" id="PTHR43622:SF7">
    <property type="entry name" value="3-DEHYDROQUINATE SYNTHASE, CHLOROPLASTIC"/>
    <property type="match status" value="1"/>
</dbReference>
<comment type="catalytic activity">
    <reaction evidence="1 19">
        <text>7-phospho-2-dehydro-3-deoxy-D-arabino-heptonate = 3-dehydroquinate + phosphate</text>
        <dbReference type="Rhea" id="RHEA:21968"/>
        <dbReference type="ChEBI" id="CHEBI:32364"/>
        <dbReference type="ChEBI" id="CHEBI:43474"/>
        <dbReference type="ChEBI" id="CHEBI:58394"/>
        <dbReference type="EC" id="4.2.3.4"/>
    </reaction>
</comment>
<feature type="domain" description="3-dehydroquinate synthase N-terminal" evidence="20">
    <location>
        <begin position="84"/>
        <end position="195"/>
    </location>
</feature>
<dbReference type="EC" id="4.2.3.4" evidence="8 19"/>
<keyword evidence="14 19" id="KW-0862">Zinc</keyword>
<dbReference type="FunFam" id="3.40.50.1970:FF:000007">
    <property type="entry name" value="Pentafunctional AROM polypeptide"/>
    <property type="match status" value="1"/>
</dbReference>
<keyword evidence="11 19" id="KW-0028">Amino-acid biosynthesis</keyword>
<feature type="binding site" evidence="19">
    <location>
        <position position="201"/>
    </location>
    <ligand>
        <name>Zn(2+)</name>
        <dbReference type="ChEBI" id="CHEBI:29105"/>
    </ligand>
</feature>
<feature type="binding site" evidence="19">
    <location>
        <begin position="186"/>
        <end position="189"/>
    </location>
    <ligand>
        <name>NAD(+)</name>
        <dbReference type="ChEBI" id="CHEBI:57540"/>
    </ligand>
</feature>
<evidence type="ECO:0000256" key="5">
    <source>
        <dbReference type="ARBA" id="ARBA00004496"/>
    </source>
</evidence>
<evidence type="ECO:0000259" key="20">
    <source>
        <dbReference type="Pfam" id="PF01761"/>
    </source>
</evidence>
<evidence type="ECO:0000313" key="22">
    <source>
        <dbReference type="EMBL" id="TWA86363.1"/>
    </source>
</evidence>
<feature type="binding site" evidence="19">
    <location>
        <begin position="122"/>
        <end position="126"/>
    </location>
    <ligand>
        <name>NAD(+)</name>
        <dbReference type="ChEBI" id="CHEBI:57540"/>
    </ligand>
</feature>
<comment type="subcellular location">
    <subcellularLocation>
        <location evidence="5 19">Cytoplasm</location>
    </subcellularLocation>
</comment>
<keyword evidence="18 19" id="KW-0170">Cobalt</keyword>
<dbReference type="InterPro" id="IPR016037">
    <property type="entry name" value="DHQ_synth_AroB"/>
</dbReference>
<evidence type="ECO:0000256" key="19">
    <source>
        <dbReference type="HAMAP-Rule" id="MF_00110"/>
    </source>
</evidence>
<sequence>MTSSDMPTDMPTATATDTVRLDLGPRSYDILVGDRVLDGAGPRIAAITGGKAPIVVTDENVAPRHLPTLERTLRAAGVEPTQAIVLPAGEKTKDIAHFERLMDAVLARGIERSAVLLALGGGVIGDITGFAAASALRGIDFIQVPTTLLSQVDSSVGGKTGINSPHGKNLIGAFHQPRLVIADTATLDTLPRREVLAGYAEVVKYGLIRLPGFFAWLEENGERVVAGDSDARRHAVTESCRAKAAIVGVDERESGDRALLNLGHTFGHALEAATGFGSRLLHGEAVSIGMVLAFDLSVRLGLCPAADAEKARAHLARVGLPVRPTDVPGVDWDIDGLILSMAKDKKVKDGRITFVLVHALGDAFTQRDVDPAVVRSLLEDAVAR</sequence>
<dbReference type="InterPro" id="IPR030960">
    <property type="entry name" value="DHQS/DOIS_N"/>
</dbReference>
<evidence type="ECO:0000256" key="18">
    <source>
        <dbReference type="ARBA" id="ARBA00023285"/>
    </source>
</evidence>
<dbReference type="InterPro" id="IPR050071">
    <property type="entry name" value="Dehydroquinate_synthase"/>
</dbReference>
<dbReference type="Gene3D" id="1.20.1090.10">
    <property type="entry name" value="Dehydroquinate synthase-like - alpha domain"/>
    <property type="match status" value="1"/>
</dbReference>
<feature type="domain" description="3-dehydroquinate synthase C-terminal" evidence="21">
    <location>
        <begin position="198"/>
        <end position="347"/>
    </location>
</feature>
<protein>
    <recommendedName>
        <fullName evidence="9 19">3-dehydroquinate synthase</fullName>
        <shortName evidence="19">DHQS</shortName>
        <ecNumber evidence="8 19">4.2.3.4</ecNumber>
    </recommendedName>
</protein>
<evidence type="ECO:0000256" key="12">
    <source>
        <dbReference type="ARBA" id="ARBA00022723"/>
    </source>
</evidence>
<evidence type="ECO:0000256" key="2">
    <source>
        <dbReference type="ARBA" id="ARBA00001911"/>
    </source>
</evidence>
<evidence type="ECO:0000259" key="21">
    <source>
        <dbReference type="Pfam" id="PF24621"/>
    </source>
</evidence>
<evidence type="ECO:0000256" key="8">
    <source>
        <dbReference type="ARBA" id="ARBA00013031"/>
    </source>
</evidence>
<comment type="cofactor">
    <cofactor evidence="2 19">
        <name>NAD(+)</name>
        <dbReference type="ChEBI" id="CHEBI:57540"/>
    </cofactor>
</comment>
<keyword evidence="13 19" id="KW-0547">Nucleotide-binding</keyword>
<dbReference type="HAMAP" id="MF_00110">
    <property type="entry name" value="DHQ_synthase"/>
    <property type="match status" value="1"/>
</dbReference>
<dbReference type="EMBL" id="VITH01000002">
    <property type="protein sequence ID" value="TWA86363.1"/>
    <property type="molecule type" value="Genomic_DNA"/>
</dbReference>
<dbReference type="Proteomes" id="UP000318529">
    <property type="component" value="Unassembled WGS sequence"/>
</dbReference>
<dbReference type="CDD" id="cd08195">
    <property type="entry name" value="DHQS"/>
    <property type="match status" value="1"/>
</dbReference>
<evidence type="ECO:0000256" key="6">
    <source>
        <dbReference type="ARBA" id="ARBA00004661"/>
    </source>
</evidence>
<comment type="pathway">
    <text evidence="6 19">Metabolic intermediate biosynthesis; chorismate biosynthesis; chorismate from D-erythrose 4-phosphate and phosphoenolpyruvate: step 2/7.</text>
</comment>
<dbReference type="PANTHER" id="PTHR43622">
    <property type="entry name" value="3-DEHYDROQUINATE SYNTHASE"/>
    <property type="match status" value="1"/>
</dbReference>
<dbReference type="AlphaFoldDB" id="A0A560CNA8"/>
<dbReference type="Pfam" id="PF24621">
    <property type="entry name" value="DHQS_C"/>
    <property type="match status" value="1"/>
</dbReference>
<evidence type="ECO:0000256" key="4">
    <source>
        <dbReference type="ARBA" id="ARBA00003485"/>
    </source>
</evidence>
<evidence type="ECO:0000256" key="11">
    <source>
        <dbReference type="ARBA" id="ARBA00022605"/>
    </source>
</evidence>
<dbReference type="UniPathway" id="UPA00053">
    <property type="reaction ID" value="UER00085"/>
</dbReference>
<dbReference type="RefSeq" id="WP_186465976.1">
    <property type="nucleotide sequence ID" value="NZ_VITH01000002.1"/>
</dbReference>
<feature type="binding site" evidence="19">
    <location>
        <position position="282"/>
    </location>
    <ligand>
        <name>Zn(2+)</name>
        <dbReference type="ChEBI" id="CHEBI:29105"/>
    </ligand>
</feature>
<dbReference type="Pfam" id="PF01761">
    <property type="entry name" value="DHQ_synthase"/>
    <property type="match status" value="1"/>
</dbReference>
<dbReference type="GO" id="GO:0009073">
    <property type="term" value="P:aromatic amino acid family biosynthetic process"/>
    <property type="evidence" value="ECO:0007669"/>
    <property type="project" value="UniProtKB-KW"/>
</dbReference>
<dbReference type="InterPro" id="IPR030963">
    <property type="entry name" value="DHQ_synth_fam"/>
</dbReference>
<evidence type="ECO:0000256" key="17">
    <source>
        <dbReference type="ARBA" id="ARBA00023239"/>
    </source>
</evidence>
<dbReference type="GO" id="GO:0046872">
    <property type="term" value="F:metal ion binding"/>
    <property type="evidence" value="ECO:0007669"/>
    <property type="project" value="UniProtKB-KW"/>
</dbReference>
<feature type="binding site" evidence="19">
    <location>
        <position position="159"/>
    </location>
    <ligand>
        <name>NAD(+)</name>
        <dbReference type="ChEBI" id="CHEBI:57540"/>
    </ligand>
</feature>
<keyword evidence="17 19" id="KW-0456">Lyase</keyword>
<gene>
    <name evidence="19" type="primary">aroB</name>
    <name evidence="22" type="ORF">FBZ83_102154</name>
</gene>
<comment type="caution">
    <text evidence="19">Lacks conserved residue(s) required for the propagation of feature annotation.</text>
</comment>
<accession>A0A560CNA8</accession>
<reference evidence="22 23" key="1">
    <citation type="submission" date="2019-06" db="EMBL/GenBank/DDBJ databases">
        <title>Genomic Encyclopedia of Type Strains, Phase IV (KMG-V): Genome sequencing to study the core and pangenomes of soil and plant-associated prokaryotes.</title>
        <authorList>
            <person name="Whitman W."/>
        </authorList>
    </citation>
    <scope>NUCLEOTIDE SEQUENCE [LARGE SCALE GENOMIC DNA]</scope>
    <source>
        <strain evidence="22 23">BR 11650</strain>
    </source>
</reference>
<dbReference type="GO" id="GO:0009423">
    <property type="term" value="P:chorismate biosynthetic process"/>
    <property type="evidence" value="ECO:0007669"/>
    <property type="project" value="UniProtKB-UniRule"/>
</dbReference>
<evidence type="ECO:0000256" key="15">
    <source>
        <dbReference type="ARBA" id="ARBA00023027"/>
    </source>
</evidence>
<name>A0A560CNA8_AZOBR</name>
<dbReference type="GO" id="GO:0008652">
    <property type="term" value="P:amino acid biosynthetic process"/>
    <property type="evidence" value="ECO:0007669"/>
    <property type="project" value="UniProtKB-KW"/>
</dbReference>
<evidence type="ECO:0000256" key="7">
    <source>
        <dbReference type="ARBA" id="ARBA00005412"/>
    </source>
</evidence>
<evidence type="ECO:0000256" key="13">
    <source>
        <dbReference type="ARBA" id="ARBA00022741"/>
    </source>
</evidence>
<comment type="caution">
    <text evidence="22">The sequence shown here is derived from an EMBL/GenBank/DDBJ whole genome shotgun (WGS) entry which is preliminary data.</text>
</comment>
<evidence type="ECO:0000256" key="1">
    <source>
        <dbReference type="ARBA" id="ARBA00001393"/>
    </source>
</evidence>
<evidence type="ECO:0000256" key="16">
    <source>
        <dbReference type="ARBA" id="ARBA00023141"/>
    </source>
</evidence>
<evidence type="ECO:0000256" key="3">
    <source>
        <dbReference type="ARBA" id="ARBA00001947"/>
    </source>
</evidence>
<keyword evidence="12 19" id="KW-0479">Metal-binding</keyword>
<evidence type="ECO:0000256" key="10">
    <source>
        <dbReference type="ARBA" id="ARBA00022490"/>
    </source>
</evidence>
<organism evidence="22 23">
    <name type="scientific">Azospirillum brasilense</name>
    <dbReference type="NCBI Taxonomy" id="192"/>
    <lineage>
        <taxon>Bacteria</taxon>
        <taxon>Pseudomonadati</taxon>
        <taxon>Pseudomonadota</taxon>
        <taxon>Alphaproteobacteria</taxon>
        <taxon>Rhodospirillales</taxon>
        <taxon>Azospirillaceae</taxon>
        <taxon>Azospirillum</taxon>
    </lineage>
</organism>
<dbReference type="GO" id="GO:0000166">
    <property type="term" value="F:nucleotide binding"/>
    <property type="evidence" value="ECO:0007669"/>
    <property type="project" value="UniProtKB-KW"/>
</dbReference>
<dbReference type="SUPFAM" id="SSF56796">
    <property type="entry name" value="Dehydroquinate synthase-like"/>
    <property type="match status" value="1"/>
</dbReference>
<dbReference type="GO" id="GO:0005737">
    <property type="term" value="C:cytoplasm"/>
    <property type="evidence" value="ECO:0007669"/>
    <property type="project" value="UniProtKB-SubCell"/>
</dbReference>
<dbReference type="PIRSF" id="PIRSF001455">
    <property type="entry name" value="DHQ_synth"/>
    <property type="match status" value="1"/>
</dbReference>
<proteinExistence type="inferred from homology"/>
<comment type="function">
    <text evidence="4 19">Catalyzes the conversion of 3-deoxy-D-arabino-heptulosonate 7-phosphate (DAHP) to dehydroquinate (DHQ).</text>
</comment>
<comment type="similarity">
    <text evidence="7 19">Belongs to the sugar phosphate cyclases superfamily. Dehydroquinate synthase family.</text>
</comment>
<comment type="cofactor">
    <cofactor evidence="3">
        <name>Zn(2+)</name>
        <dbReference type="ChEBI" id="CHEBI:29105"/>
    </cofactor>
</comment>